<comment type="caution">
    <text evidence="1">The sequence shown here is derived from an EMBL/GenBank/DDBJ whole genome shotgun (WGS) entry which is preliminary data.</text>
</comment>
<proteinExistence type="predicted"/>
<evidence type="ECO:0000313" key="2">
    <source>
        <dbReference type="Proteomes" id="UP000277952"/>
    </source>
</evidence>
<evidence type="ECO:0000313" key="1">
    <source>
        <dbReference type="EMBL" id="RML49328.1"/>
    </source>
</evidence>
<dbReference type="Proteomes" id="UP000277952">
    <property type="component" value="Unassembled WGS sequence"/>
</dbReference>
<gene>
    <name evidence="1" type="ORF">ALQ94_200007</name>
</gene>
<protein>
    <submittedName>
        <fullName evidence="1">Uncharacterized protein</fullName>
    </submittedName>
</protein>
<accession>A0A3M2WFE6</accession>
<sequence>MSAENVARVAPRPALVQRALRIELTGGDTPLLCRLKKDWSVSIRHVEDDFKRWCEV</sequence>
<reference evidence="1 2" key="1">
    <citation type="submission" date="2018-08" db="EMBL/GenBank/DDBJ databases">
        <title>Recombination of ecologically and evolutionarily significant loci maintains genetic cohesion in the Pseudomonas syringae species complex.</title>
        <authorList>
            <person name="Dillon M."/>
            <person name="Thakur S."/>
            <person name="Almeida R.N.D."/>
            <person name="Weir B.S."/>
            <person name="Guttman D.S."/>
        </authorList>
    </citation>
    <scope>NUCLEOTIDE SEQUENCE [LARGE SCALE GENOMIC DNA]</scope>
    <source>
        <strain evidence="1 2">19322</strain>
    </source>
</reference>
<name>A0A3M2WFE6_PSEA0</name>
<dbReference type="AlphaFoldDB" id="A0A3M2WFE6"/>
<dbReference type="EMBL" id="RBNS01000282">
    <property type="protein sequence ID" value="RML49328.1"/>
    <property type="molecule type" value="Genomic_DNA"/>
</dbReference>
<organism evidence="1 2">
    <name type="scientific">Pseudomonas amygdali pv. morsprunorum</name>
    <dbReference type="NCBI Taxonomy" id="129138"/>
    <lineage>
        <taxon>Bacteria</taxon>
        <taxon>Pseudomonadati</taxon>
        <taxon>Pseudomonadota</taxon>
        <taxon>Gammaproteobacteria</taxon>
        <taxon>Pseudomonadales</taxon>
        <taxon>Pseudomonadaceae</taxon>
        <taxon>Pseudomonas</taxon>
        <taxon>Pseudomonas amygdali</taxon>
    </lineage>
</organism>